<feature type="non-terminal residue" evidence="2">
    <location>
        <position position="1"/>
    </location>
</feature>
<dbReference type="EMBL" id="CAUYUJ010002098">
    <property type="protein sequence ID" value="CAK0799167.1"/>
    <property type="molecule type" value="Genomic_DNA"/>
</dbReference>
<sequence>RSSHMVGREIEMLDSYDDLKVGTYAQVKAVMYVNDQEVMMVNRTLLPVRLLGKAWRFSRRPAEATEADAEADAEVTAAGTAAGASEVASAVESFLARFPVDDEAKEMLREAAPDVQAAVLGHLGPLVGAAAPAVERGAPGEEASGGSQVPPAAAAPAAPPLPAGGAPEEALLGPRCVMMEGGELAACGEVVERLLGDQVVALSVEGDLSRAGRVSVLAVSCRR</sequence>
<protein>
    <submittedName>
        <fullName evidence="2">Uncharacterized protein</fullName>
    </submittedName>
</protein>
<accession>A0ABN9Q3Z3</accession>
<feature type="region of interest" description="Disordered" evidence="1">
    <location>
        <begin position="137"/>
        <end position="166"/>
    </location>
</feature>
<name>A0ABN9Q3Z3_9DINO</name>
<comment type="caution">
    <text evidence="2">The sequence shown here is derived from an EMBL/GenBank/DDBJ whole genome shotgun (WGS) entry which is preliminary data.</text>
</comment>
<proteinExistence type="predicted"/>
<organism evidence="2 3">
    <name type="scientific">Prorocentrum cordatum</name>
    <dbReference type="NCBI Taxonomy" id="2364126"/>
    <lineage>
        <taxon>Eukaryota</taxon>
        <taxon>Sar</taxon>
        <taxon>Alveolata</taxon>
        <taxon>Dinophyceae</taxon>
        <taxon>Prorocentrales</taxon>
        <taxon>Prorocentraceae</taxon>
        <taxon>Prorocentrum</taxon>
    </lineage>
</organism>
<feature type="non-terminal residue" evidence="2">
    <location>
        <position position="223"/>
    </location>
</feature>
<reference evidence="2" key="1">
    <citation type="submission" date="2023-10" db="EMBL/GenBank/DDBJ databases">
        <authorList>
            <person name="Chen Y."/>
            <person name="Shah S."/>
            <person name="Dougan E. K."/>
            <person name="Thang M."/>
            <person name="Chan C."/>
        </authorList>
    </citation>
    <scope>NUCLEOTIDE SEQUENCE [LARGE SCALE GENOMIC DNA]</scope>
</reference>
<keyword evidence="3" id="KW-1185">Reference proteome</keyword>
<evidence type="ECO:0000256" key="1">
    <source>
        <dbReference type="SAM" id="MobiDB-lite"/>
    </source>
</evidence>
<evidence type="ECO:0000313" key="2">
    <source>
        <dbReference type="EMBL" id="CAK0799167.1"/>
    </source>
</evidence>
<dbReference type="Proteomes" id="UP001189429">
    <property type="component" value="Unassembled WGS sequence"/>
</dbReference>
<evidence type="ECO:0000313" key="3">
    <source>
        <dbReference type="Proteomes" id="UP001189429"/>
    </source>
</evidence>
<gene>
    <name evidence="2" type="ORF">PCOR1329_LOCUS7696</name>
</gene>